<dbReference type="InterPro" id="IPR038883">
    <property type="entry name" value="AN11006-like"/>
</dbReference>
<protein>
    <recommendedName>
        <fullName evidence="2">DUF7730 domain-containing protein</fullName>
    </recommendedName>
</protein>
<feature type="compositionally biased region" description="Basic and acidic residues" evidence="1">
    <location>
        <begin position="18"/>
        <end position="33"/>
    </location>
</feature>
<dbReference type="Proteomes" id="UP000813461">
    <property type="component" value="Unassembled WGS sequence"/>
</dbReference>
<comment type="caution">
    <text evidence="3">The sequence shown here is derived from an EMBL/GenBank/DDBJ whole genome shotgun (WGS) entry which is preliminary data.</text>
</comment>
<dbReference type="PANTHER" id="PTHR42085">
    <property type="entry name" value="F-BOX DOMAIN-CONTAINING PROTEIN"/>
    <property type="match status" value="1"/>
</dbReference>
<evidence type="ECO:0000313" key="3">
    <source>
        <dbReference type="EMBL" id="KAH7086583.1"/>
    </source>
</evidence>
<feature type="region of interest" description="Disordered" evidence="1">
    <location>
        <begin position="1"/>
        <end position="39"/>
    </location>
</feature>
<dbReference type="Pfam" id="PF24864">
    <property type="entry name" value="DUF7730"/>
    <property type="match status" value="1"/>
</dbReference>
<dbReference type="EMBL" id="JAGMVJ010000011">
    <property type="protein sequence ID" value="KAH7086583.1"/>
    <property type="molecule type" value="Genomic_DNA"/>
</dbReference>
<sequence>MASMGGNDDDGITSHDPITSERNEDRLPEEKTRALSQGHASRGIEAGALSFFDLSSEIRNSIYELVFKHDEPIFVAPPTRDQNFRLHRRRGDNNVGLINPQSRKMFLALQKHDPRHLFRAYQPGLALFLMCRQLYQEASSVFYQTNAFTITLNVPARLHIHEQDSEDLRKAGASWMRSLGSRMSFLRRLDIDYCPGDCPLRRGKDSMVEVWPFLHTLWEMNTFPQLRLVDLNAKLDEDNARLASSNSAASSDVSSPGHALNEMVHMINHDVLGLRKFRRLIRSIRLKEDGSKGMVVFKTSLDLTVASRCDLMDFRSSPYNEFHFVAEGGNNLRVLGRNPTTLMTLPVYVRWTIWRRVFRYGDIQKLSMDNRPNIMRALRPIFTSKGMLLDAAPHYLMWNEFILELKFTERVADTFYRSLRDMKPLIDMVHDPNRHLDLRSIGLTHEDDAELPYLGLGSSLNFHIIFELQDCDSLSDIRFDALPLLQMTADWPRTKAIRLSIRSPNRQGASEVRKVLILLNLQDAVMQAWGNLHPRPRPSTSPRFMVNGHGVVVESIAPELEFL</sequence>
<evidence type="ECO:0000259" key="2">
    <source>
        <dbReference type="Pfam" id="PF24864"/>
    </source>
</evidence>
<organism evidence="3 4">
    <name type="scientific">Paraphoma chrysanthemicola</name>
    <dbReference type="NCBI Taxonomy" id="798071"/>
    <lineage>
        <taxon>Eukaryota</taxon>
        <taxon>Fungi</taxon>
        <taxon>Dikarya</taxon>
        <taxon>Ascomycota</taxon>
        <taxon>Pezizomycotina</taxon>
        <taxon>Dothideomycetes</taxon>
        <taxon>Pleosporomycetidae</taxon>
        <taxon>Pleosporales</taxon>
        <taxon>Pleosporineae</taxon>
        <taxon>Phaeosphaeriaceae</taxon>
        <taxon>Paraphoma</taxon>
    </lineage>
</organism>
<evidence type="ECO:0000256" key="1">
    <source>
        <dbReference type="SAM" id="MobiDB-lite"/>
    </source>
</evidence>
<feature type="domain" description="DUF7730" evidence="2">
    <location>
        <begin position="50"/>
        <end position="151"/>
    </location>
</feature>
<gene>
    <name evidence="3" type="ORF">FB567DRAFT_603675</name>
</gene>
<dbReference type="PANTHER" id="PTHR42085:SF1">
    <property type="entry name" value="F-BOX DOMAIN-CONTAINING PROTEIN"/>
    <property type="match status" value="1"/>
</dbReference>
<name>A0A8K0R6S9_9PLEO</name>
<proteinExistence type="predicted"/>
<dbReference type="OrthoDB" id="3801356at2759"/>
<keyword evidence="4" id="KW-1185">Reference proteome</keyword>
<evidence type="ECO:0000313" key="4">
    <source>
        <dbReference type="Proteomes" id="UP000813461"/>
    </source>
</evidence>
<dbReference type="InterPro" id="IPR056632">
    <property type="entry name" value="DUF7730"/>
</dbReference>
<dbReference type="AlphaFoldDB" id="A0A8K0R6S9"/>
<reference evidence="3" key="1">
    <citation type="journal article" date="2021" name="Nat. Commun.">
        <title>Genetic determinants of endophytism in the Arabidopsis root mycobiome.</title>
        <authorList>
            <person name="Mesny F."/>
            <person name="Miyauchi S."/>
            <person name="Thiergart T."/>
            <person name="Pickel B."/>
            <person name="Atanasova L."/>
            <person name="Karlsson M."/>
            <person name="Huettel B."/>
            <person name="Barry K.W."/>
            <person name="Haridas S."/>
            <person name="Chen C."/>
            <person name="Bauer D."/>
            <person name="Andreopoulos W."/>
            <person name="Pangilinan J."/>
            <person name="LaButti K."/>
            <person name="Riley R."/>
            <person name="Lipzen A."/>
            <person name="Clum A."/>
            <person name="Drula E."/>
            <person name="Henrissat B."/>
            <person name="Kohler A."/>
            <person name="Grigoriev I.V."/>
            <person name="Martin F.M."/>
            <person name="Hacquard S."/>
        </authorList>
    </citation>
    <scope>NUCLEOTIDE SEQUENCE</scope>
    <source>
        <strain evidence="3">MPI-SDFR-AT-0120</strain>
    </source>
</reference>
<accession>A0A8K0R6S9</accession>